<evidence type="ECO:0000313" key="7">
    <source>
        <dbReference type="Proteomes" id="UP000003011"/>
    </source>
</evidence>
<reference evidence="6 7" key="1">
    <citation type="submission" date="2011-08" db="EMBL/GenBank/DDBJ databases">
        <title>The Genome Sequence of Johnsonella ignava ATCC 51276.</title>
        <authorList>
            <consortium name="The Broad Institute Genome Sequencing Platform"/>
            <person name="Earl A."/>
            <person name="Ward D."/>
            <person name="Feldgarden M."/>
            <person name="Gevers D."/>
            <person name="Izard J."/>
            <person name="Blanton J.M."/>
            <person name="Baranova O.V."/>
            <person name="Dewhirst F.E."/>
            <person name="Young S.K."/>
            <person name="Zeng Q."/>
            <person name="Gargeya S."/>
            <person name="Fitzgerald M."/>
            <person name="Haas B."/>
            <person name="Abouelleil A."/>
            <person name="Alvarado L."/>
            <person name="Arachchi H.M."/>
            <person name="Berlin A."/>
            <person name="Brown A."/>
            <person name="Chapman S.B."/>
            <person name="Chen Z."/>
            <person name="Dunbar C."/>
            <person name="Freedman E."/>
            <person name="Gearin G."/>
            <person name="Gellesch M."/>
            <person name="Goldberg J."/>
            <person name="Griggs A."/>
            <person name="Gujja S."/>
            <person name="Heiman D."/>
            <person name="Howarth C."/>
            <person name="Larson L."/>
            <person name="Lui A."/>
            <person name="MacDonald P.J.P."/>
            <person name="Montmayeur A."/>
            <person name="Murphy C."/>
            <person name="Neiman D."/>
            <person name="Pearson M."/>
            <person name="Priest M."/>
            <person name="Roberts A."/>
            <person name="Saif S."/>
            <person name="Shea T."/>
            <person name="Shenoy N."/>
            <person name="Sisk P."/>
            <person name="Stolte C."/>
            <person name="Sykes S."/>
            <person name="Wortman J."/>
            <person name="Nusbaum C."/>
            <person name="Birren B."/>
        </authorList>
    </citation>
    <scope>NUCLEOTIDE SEQUENCE [LARGE SCALE GENOMIC DNA]</scope>
    <source>
        <strain evidence="6 7">ATCC 51276</strain>
    </source>
</reference>
<dbReference type="eggNOG" id="COG0715">
    <property type="taxonomic scope" value="Bacteria"/>
</dbReference>
<evidence type="ECO:0000313" key="6">
    <source>
        <dbReference type="EMBL" id="EHI54692.1"/>
    </source>
</evidence>
<sequence length="369" mass="40988">MKKNYVMWGLLLMSVFTVSGCAKSQTSETGGKGESKDSVTASNYEINVGYYNCDHMVAGPVGEAAGIYKAHNLNVKLTGNGKVPQAMAAGQMDAGYIGARGLVAANGEGSPIVYAANNHIGGSMYLVVANDIEKPEDLYSQKVAMPDPSTSESWLAGYAQTLNLSADPAKYELIQTGSDSDSYLALSTGQIKAYTCCDPWGSMAEFNKVGKIMGTYYEMDGAMGICCGFALNKNFIKEHRDLAVELLKAHQDSIKYIYEHPKKAAEIFSKYYNVPYEVSLMTIYKKCIEEGRTLTWQLNEEEFTHAYDVYKKFNLIKNLPDMEDVIERDIYNEANLDNFEEFIKNNVDKNFPVGMTYEEFEKKANEVDP</sequence>
<feature type="signal peptide" evidence="4">
    <location>
        <begin position="1"/>
        <end position="24"/>
    </location>
</feature>
<comment type="subcellular location">
    <subcellularLocation>
        <location evidence="1">Periplasm</location>
    </subcellularLocation>
</comment>
<gene>
    <name evidence="6" type="ORF">HMPREF9333_02152</name>
</gene>
<dbReference type="Proteomes" id="UP000003011">
    <property type="component" value="Unassembled WGS sequence"/>
</dbReference>
<dbReference type="AlphaFoldDB" id="G5GKQ8"/>
<dbReference type="STRING" id="679200.HMPREF9333_02152"/>
<dbReference type="PROSITE" id="PS51257">
    <property type="entry name" value="PROKAR_LIPOPROTEIN"/>
    <property type="match status" value="1"/>
</dbReference>
<comment type="similarity">
    <text evidence="2">Belongs to the bacterial solute-binding protein SsuA/TauA family.</text>
</comment>
<feature type="chain" id="PRO_5003477251" description="SsuA/THI5-like domain-containing protein" evidence="4">
    <location>
        <begin position="25"/>
        <end position="369"/>
    </location>
</feature>
<keyword evidence="3 4" id="KW-0732">Signal</keyword>
<evidence type="ECO:0000259" key="5">
    <source>
        <dbReference type="Pfam" id="PF09084"/>
    </source>
</evidence>
<dbReference type="SUPFAM" id="SSF53850">
    <property type="entry name" value="Periplasmic binding protein-like II"/>
    <property type="match status" value="1"/>
</dbReference>
<dbReference type="OrthoDB" id="1701777at2"/>
<dbReference type="GO" id="GO:0042597">
    <property type="term" value="C:periplasmic space"/>
    <property type="evidence" value="ECO:0007669"/>
    <property type="project" value="UniProtKB-SubCell"/>
</dbReference>
<dbReference type="InterPro" id="IPR015168">
    <property type="entry name" value="SsuA/THI5"/>
</dbReference>
<dbReference type="PATRIC" id="fig|679200.3.peg.2263"/>
<accession>G5GKQ8</accession>
<dbReference type="PANTHER" id="PTHR30024">
    <property type="entry name" value="ALIPHATIC SULFONATES-BINDING PROTEIN-RELATED"/>
    <property type="match status" value="1"/>
</dbReference>
<dbReference type="PANTHER" id="PTHR30024:SF47">
    <property type="entry name" value="TAURINE-BINDING PERIPLASMIC PROTEIN"/>
    <property type="match status" value="1"/>
</dbReference>
<comment type="caution">
    <text evidence="6">The sequence shown here is derived from an EMBL/GenBank/DDBJ whole genome shotgun (WGS) entry which is preliminary data.</text>
</comment>
<evidence type="ECO:0000256" key="2">
    <source>
        <dbReference type="ARBA" id="ARBA00010742"/>
    </source>
</evidence>
<dbReference type="Pfam" id="PF09084">
    <property type="entry name" value="NMT1"/>
    <property type="match status" value="1"/>
</dbReference>
<proteinExistence type="inferred from homology"/>
<dbReference type="NCBIfam" id="NF040735">
    <property type="entry name" value="SBP_SaoX"/>
    <property type="match status" value="1"/>
</dbReference>
<keyword evidence="7" id="KW-1185">Reference proteome</keyword>
<evidence type="ECO:0000256" key="4">
    <source>
        <dbReference type="SAM" id="SignalP"/>
    </source>
</evidence>
<dbReference type="HOGENOM" id="CLU_046534_0_0_9"/>
<name>G5GKQ8_9FIRM</name>
<dbReference type="EMBL" id="ACZL01000045">
    <property type="protein sequence ID" value="EHI54692.1"/>
    <property type="molecule type" value="Genomic_DNA"/>
</dbReference>
<protein>
    <recommendedName>
        <fullName evidence="5">SsuA/THI5-like domain-containing protein</fullName>
    </recommendedName>
</protein>
<organism evidence="6 7">
    <name type="scientific">Johnsonella ignava ATCC 51276</name>
    <dbReference type="NCBI Taxonomy" id="679200"/>
    <lineage>
        <taxon>Bacteria</taxon>
        <taxon>Bacillati</taxon>
        <taxon>Bacillota</taxon>
        <taxon>Clostridia</taxon>
        <taxon>Lachnospirales</taxon>
        <taxon>Lachnospiraceae</taxon>
        <taxon>Johnsonella</taxon>
    </lineage>
</organism>
<evidence type="ECO:0000256" key="1">
    <source>
        <dbReference type="ARBA" id="ARBA00004418"/>
    </source>
</evidence>
<feature type="domain" description="SsuA/THI5-like" evidence="5">
    <location>
        <begin position="61"/>
        <end position="264"/>
    </location>
</feature>
<dbReference type="RefSeq" id="WP_005542131.1">
    <property type="nucleotide sequence ID" value="NZ_JH378841.1"/>
</dbReference>
<evidence type="ECO:0000256" key="3">
    <source>
        <dbReference type="ARBA" id="ARBA00022729"/>
    </source>
</evidence>
<dbReference type="Gene3D" id="3.40.190.10">
    <property type="entry name" value="Periplasmic binding protein-like II"/>
    <property type="match status" value="2"/>
</dbReference>